<dbReference type="InterPro" id="IPR036366">
    <property type="entry name" value="PGBDSf"/>
</dbReference>
<dbReference type="RefSeq" id="WP_076533829.1">
    <property type="nucleotide sequence ID" value="NZ_FOAC01000005.1"/>
</dbReference>
<protein>
    <submittedName>
        <fullName evidence="3">Putative peptidoglycan binding domain-containing protein</fullName>
    </submittedName>
</protein>
<dbReference type="OrthoDB" id="8453064at2"/>
<name>A0A1N7GX30_9RHOB</name>
<evidence type="ECO:0000256" key="1">
    <source>
        <dbReference type="SAM" id="SignalP"/>
    </source>
</evidence>
<dbReference type="STRING" id="573024.SAMN05216208_3462"/>
<dbReference type="EMBL" id="FTNV01000002">
    <property type="protein sequence ID" value="SIS16988.1"/>
    <property type="molecule type" value="Genomic_DNA"/>
</dbReference>
<dbReference type="InterPro" id="IPR002477">
    <property type="entry name" value="Peptidoglycan-bd-like"/>
</dbReference>
<accession>A0A1N7GX30</accession>
<dbReference type="InterPro" id="IPR036365">
    <property type="entry name" value="PGBD-like_sf"/>
</dbReference>
<sequence>MIARKWTAAFAAVFAALVSPVLSQSLIESYVAEIGNVDLRNSSGAVLSDPAAILTQDRANVHRFGMQQPGDTIDGLFQSREMRARMPSLVARGGISPAAQAALRSGSAVKLQVQVWGQGTTPSHVTVDVAGLSPATPGDTRLSPAELAQAARGIQSALNARGFDAGPVDGQPGQRTRSAIAAFQNSIGTAPTGTLTRSELVLLTGGAPDPGPSFDCRRAQTPTEIAICANPSLAALDRAVARAWKSSGRPADQSAWLRSRDACRDDAECLTHSMRVRVHALGGTVEPIPSGSQFALSGQPGTNNSGSFLPQSITSNDAPIPAGPRAHFDQSTLVDAPEGLARRLALLAIKRDPSVLDDTDVLDAIRRLQNAESDPADRVFNALNPIEKEDSRAALRTALLQEAETARSVTPEDPIDVTLYLHARPRDFVEGSGLELTGGASQLILSARPYPIGSMVVTLPSEISSPLAIERSEAAAFIDRVAEENTQGNQPRIVIWGRITRIGRDESVEAFAQQPTSRGVPATLEPQRAELHFVAQDSRRRSIMPLEHGSDPVYRWQLGDGGAQVEGGQSALALAQSLGLPLAGEALDVPLPAARGHEAAWGRFTALAWLGQNPDVPREGNGFIGVAQGLLSETDHRSFFGQPRYGRSNIALMVTDARRVSDPFPDEFVRRDAKRVFFERYYNSILSQAPTWPVQVRHSVVLTLGQYDFDKESFPIQGNLSEQQYRVVDLPTDGREAGLASAERFGNLPEEIRIPTDQARALRQMSQDRLVRLVWWANFDYSVDTSDVEQAFGSPRNSAMQTGQGTLRRVGIYAGPNLEWEVMSFPVEEMLIAAPQSPAERPTPVASDLARRVADAEASDRIAIAGHVARLLGEGGFETVASLMPEVQQANEFDAPAITQATIAQLRAGADNPLVIRSGVALDTYDLEKGTFAFRHDALNIRAGHGGLQVTINLVGPTPFEPLEMDQATARFIAEQRSRNIMFLAELTPETAARPQSRAHQVSLLVRPERIVFYTQDENNLPRILGERQFGEANARAEERITRRFDAKEFAGLSERRLQVTSHVADLLAIRGGYTPTDERLPLLLSAAWADRHVDVPGPSLFDAEQPLPDTVWVTRHRVMSRSWLEAKAAALGQDFTARIMANADRTCGAFVEAYGHMSQELMAAVPSLREDQNQLAQLLREREGPIMVPRRYAISHTRPHATDDHCTSAMTALVLEDALHEGRSARDAIAAHIDFTLTSVESVEGAGRVDGLVLKGDAAGARIEISDGTLRPLLATQAKTEPEAPDMSEPVAASGEENVTEADPNQLAAAQAIIQPSTATATATATPAPKATAQWPEITVEDDGEAKYDLLGIATGQDMEDAAAVLSEFDDIDAEFATSIAPGETATAAQRALGYQRVYLRRNGTEALTLASWAPDGKVVGIMRRMVLTDGVLPYDRIVAALAEKYGEPDFVTPGEELRGWNAPREHCYVMPFGMQAQQRLVPADGGETRFQHFQGAAHRMGMPDFPESIAGMYEGCGEVLSYMEERHASSGHSGFSVILMDFDRLEQAQIALSPKEPAAEDFEIEF</sequence>
<evidence type="ECO:0000313" key="3">
    <source>
        <dbReference type="EMBL" id="SIS16988.1"/>
    </source>
</evidence>
<keyword evidence="1" id="KW-0732">Signal</keyword>
<dbReference type="Gene3D" id="1.10.101.10">
    <property type="entry name" value="PGBD-like superfamily/PGBD"/>
    <property type="match status" value="1"/>
</dbReference>
<keyword evidence="4" id="KW-1185">Reference proteome</keyword>
<gene>
    <name evidence="3" type="ORF">SAMN05421666_2162</name>
</gene>
<feature type="chain" id="PRO_5009942267" evidence="1">
    <location>
        <begin position="24"/>
        <end position="1568"/>
    </location>
</feature>
<evidence type="ECO:0000313" key="4">
    <source>
        <dbReference type="Proteomes" id="UP000186019"/>
    </source>
</evidence>
<dbReference type="Proteomes" id="UP000186019">
    <property type="component" value="Unassembled WGS sequence"/>
</dbReference>
<dbReference type="SUPFAM" id="SSF47090">
    <property type="entry name" value="PGBD-like"/>
    <property type="match status" value="1"/>
</dbReference>
<feature type="domain" description="Peptidoglycan binding-like" evidence="2">
    <location>
        <begin position="154"/>
        <end position="198"/>
    </location>
</feature>
<feature type="signal peptide" evidence="1">
    <location>
        <begin position="1"/>
        <end position="23"/>
    </location>
</feature>
<evidence type="ECO:0000259" key="2">
    <source>
        <dbReference type="Pfam" id="PF01471"/>
    </source>
</evidence>
<proteinExistence type="predicted"/>
<organism evidence="3 4">
    <name type="scientific">Roseovarius nanhaiticus</name>
    <dbReference type="NCBI Taxonomy" id="573024"/>
    <lineage>
        <taxon>Bacteria</taxon>
        <taxon>Pseudomonadati</taxon>
        <taxon>Pseudomonadota</taxon>
        <taxon>Alphaproteobacteria</taxon>
        <taxon>Rhodobacterales</taxon>
        <taxon>Roseobacteraceae</taxon>
        <taxon>Roseovarius</taxon>
    </lineage>
</organism>
<dbReference type="Pfam" id="PF01471">
    <property type="entry name" value="PG_binding_1"/>
    <property type="match status" value="1"/>
</dbReference>
<reference evidence="3 4" key="1">
    <citation type="submission" date="2017-01" db="EMBL/GenBank/DDBJ databases">
        <authorList>
            <person name="Mah S.A."/>
            <person name="Swanson W.J."/>
            <person name="Moy G.W."/>
            <person name="Vacquier V.D."/>
        </authorList>
    </citation>
    <scope>NUCLEOTIDE SEQUENCE [LARGE SCALE GENOMIC DNA]</scope>
    <source>
        <strain evidence="3 4">DSM 29590</strain>
    </source>
</reference>